<keyword evidence="2" id="KW-1133">Transmembrane helix</keyword>
<sequence>IVLFAISIISYFFFTSWFILFGSYLVGNKVDTKLRKTKFRLFLRFFIFFGGTIGSLVLLYFFIVGPSLIDFSDIVGPSLTDAINKKLIVPSYFYRVYVIVGIVIIALAIFCLIYMFGKHFNGWFGIFAPLASIYTLFLVLKIYLGLKEEGVVETIPSIWTDIGLIAVDLLILLYALSTLMGSQAELLSKRFKRFGIDTVIIWLILSKVSYEFIHYFPYEVFEGVNILWLSQLSVLDNVTINTYKNIAVLIFFVLLLAVLGMYEIIKYAKDKKKDRGEIKIEDGFTSPELDIEESSSIEESLPIEAIPSTEGIGMTDFEERDDTDIDNEQNN</sequence>
<feature type="transmembrane region" description="Helical" evidence="2">
    <location>
        <begin position="39"/>
        <end position="63"/>
    </location>
</feature>
<organism evidence="3">
    <name type="scientific">marine sediment metagenome</name>
    <dbReference type="NCBI Taxonomy" id="412755"/>
    <lineage>
        <taxon>unclassified sequences</taxon>
        <taxon>metagenomes</taxon>
        <taxon>ecological metagenomes</taxon>
    </lineage>
</organism>
<dbReference type="EMBL" id="LAZR01050557">
    <property type="protein sequence ID" value="KKK87089.1"/>
    <property type="molecule type" value="Genomic_DNA"/>
</dbReference>
<keyword evidence="2" id="KW-0472">Membrane</keyword>
<feature type="compositionally biased region" description="Low complexity" evidence="1">
    <location>
        <begin position="297"/>
        <end position="308"/>
    </location>
</feature>
<evidence type="ECO:0000256" key="2">
    <source>
        <dbReference type="SAM" id="Phobius"/>
    </source>
</evidence>
<feature type="region of interest" description="Disordered" evidence="1">
    <location>
        <begin position="286"/>
        <end position="331"/>
    </location>
</feature>
<feature type="transmembrane region" description="Helical" evidence="2">
    <location>
        <begin position="246"/>
        <end position="265"/>
    </location>
</feature>
<comment type="caution">
    <text evidence="3">The sequence shown here is derived from an EMBL/GenBank/DDBJ whole genome shotgun (WGS) entry which is preliminary data.</text>
</comment>
<feature type="compositionally biased region" description="Acidic residues" evidence="1">
    <location>
        <begin position="316"/>
        <end position="331"/>
    </location>
</feature>
<feature type="transmembrane region" description="Helical" evidence="2">
    <location>
        <begin position="194"/>
        <end position="213"/>
    </location>
</feature>
<dbReference type="AlphaFoldDB" id="A0A0F9B8S5"/>
<reference evidence="3" key="1">
    <citation type="journal article" date="2015" name="Nature">
        <title>Complex archaea that bridge the gap between prokaryotes and eukaryotes.</title>
        <authorList>
            <person name="Spang A."/>
            <person name="Saw J.H."/>
            <person name="Jorgensen S.L."/>
            <person name="Zaremba-Niedzwiedzka K."/>
            <person name="Martijn J."/>
            <person name="Lind A.E."/>
            <person name="van Eijk R."/>
            <person name="Schleper C."/>
            <person name="Guy L."/>
            <person name="Ettema T.J."/>
        </authorList>
    </citation>
    <scope>NUCLEOTIDE SEQUENCE</scope>
</reference>
<feature type="non-terminal residue" evidence="3">
    <location>
        <position position="1"/>
    </location>
</feature>
<proteinExistence type="predicted"/>
<name>A0A0F9B8S5_9ZZZZ</name>
<evidence type="ECO:0000256" key="1">
    <source>
        <dbReference type="SAM" id="MobiDB-lite"/>
    </source>
</evidence>
<feature type="transmembrane region" description="Helical" evidence="2">
    <location>
        <begin position="94"/>
        <end position="116"/>
    </location>
</feature>
<feature type="transmembrane region" description="Helical" evidence="2">
    <location>
        <begin position="158"/>
        <end position="182"/>
    </location>
</feature>
<keyword evidence="2" id="KW-0812">Transmembrane</keyword>
<protein>
    <submittedName>
        <fullName evidence="3">Uncharacterized protein</fullName>
    </submittedName>
</protein>
<accession>A0A0F9B8S5</accession>
<gene>
    <name evidence="3" type="ORF">LCGC14_2756720</name>
</gene>
<feature type="transmembrane region" description="Helical" evidence="2">
    <location>
        <begin position="6"/>
        <end position="27"/>
    </location>
</feature>
<evidence type="ECO:0000313" key="3">
    <source>
        <dbReference type="EMBL" id="KKK87089.1"/>
    </source>
</evidence>
<feature type="transmembrane region" description="Helical" evidence="2">
    <location>
        <begin position="123"/>
        <end position="146"/>
    </location>
</feature>